<dbReference type="Proteomes" id="UP000540506">
    <property type="component" value="Unassembled WGS sequence"/>
</dbReference>
<gene>
    <name evidence="1" type="ORF">FHR34_002091</name>
</gene>
<protein>
    <submittedName>
        <fullName evidence="1">Putative anti-sigma-YlaC factor YlaD</fullName>
    </submittedName>
</protein>
<dbReference type="AlphaFoldDB" id="A0A7W7VUR2"/>
<organism evidence="1 2">
    <name type="scientific">Kitasatospora kifunensis</name>
    <name type="common">Streptomyces kifunensis</name>
    <dbReference type="NCBI Taxonomy" id="58351"/>
    <lineage>
        <taxon>Bacteria</taxon>
        <taxon>Bacillati</taxon>
        <taxon>Actinomycetota</taxon>
        <taxon>Actinomycetes</taxon>
        <taxon>Kitasatosporales</taxon>
        <taxon>Streptomycetaceae</taxon>
        <taxon>Kitasatospora</taxon>
    </lineage>
</organism>
<accession>A0A7W7VUR2</accession>
<reference evidence="1 2" key="1">
    <citation type="submission" date="2020-08" db="EMBL/GenBank/DDBJ databases">
        <title>Sequencing the genomes of 1000 actinobacteria strains.</title>
        <authorList>
            <person name="Klenk H.-P."/>
        </authorList>
    </citation>
    <scope>NUCLEOTIDE SEQUENCE [LARGE SCALE GENOMIC DNA]</scope>
    <source>
        <strain evidence="1 2">DSM 41654</strain>
    </source>
</reference>
<name>A0A7W7VUR2_KITKI</name>
<evidence type="ECO:0000313" key="1">
    <source>
        <dbReference type="EMBL" id="MBB4923098.1"/>
    </source>
</evidence>
<comment type="caution">
    <text evidence="1">The sequence shown here is derived from an EMBL/GenBank/DDBJ whole genome shotgun (WGS) entry which is preliminary data.</text>
</comment>
<evidence type="ECO:0000313" key="2">
    <source>
        <dbReference type="Proteomes" id="UP000540506"/>
    </source>
</evidence>
<dbReference type="RefSeq" id="WP_184935162.1">
    <property type="nucleotide sequence ID" value="NZ_JACHJV010000001.1"/>
</dbReference>
<sequence>MSWGDHVPTDSATLRLAAAVAEIEGLHAALAHTSDPERRRRLLAELARSATRLADLAATPPNRIPAQARLNSRRQRRRAAVLRGARWLTDRLS</sequence>
<dbReference type="EMBL" id="JACHJV010000001">
    <property type="protein sequence ID" value="MBB4923098.1"/>
    <property type="molecule type" value="Genomic_DNA"/>
</dbReference>
<keyword evidence="2" id="KW-1185">Reference proteome</keyword>
<proteinExistence type="predicted"/>